<evidence type="ECO:0000313" key="2">
    <source>
        <dbReference type="Proteomes" id="UP000182829"/>
    </source>
</evidence>
<reference evidence="1 2" key="1">
    <citation type="submission" date="2016-10" db="EMBL/GenBank/DDBJ databases">
        <authorList>
            <person name="de Groot N.N."/>
        </authorList>
    </citation>
    <scope>NUCLEOTIDE SEQUENCE [LARGE SCALE GENOMIC DNA]</scope>
    <source>
        <strain evidence="1 2">SP2</strain>
    </source>
</reference>
<sequence length="143" mass="16249">MGRVEKRVKKLARERSDQFESVLCGNRVHESIDMQHQHGRDLRELIEIVEDAYVLAERRRANPGFDDPVRGSAFDAAESLTEHVDELVDEVVAAALADVLEHGDNWTDVWDEEDVEAAKEEAREWLQNHEAAVDRAGVGEVFE</sequence>
<protein>
    <submittedName>
        <fullName evidence="1">Uncharacterized protein</fullName>
    </submittedName>
</protein>
<organism evidence="1 2">
    <name type="scientific">Natronobacterium gregoryi</name>
    <dbReference type="NCBI Taxonomy" id="44930"/>
    <lineage>
        <taxon>Archaea</taxon>
        <taxon>Methanobacteriati</taxon>
        <taxon>Methanobacteriota</taxon>
        <taxon>Stenosarchaea group</taxon>
        <taxon>Halobacteria</taxon>
        <taxon>Halobacteriales</taxon>
        <taxon>Natrialbaceae</taxon>
        <taxon>Natronobacterium</taxon>
    </lineage>
</organism>
<proteinExistence type="predicted"/>
<dbReference type="Proteomes" id="UP000182829">
    <property type="component" value="Unassembled WGS sequence"/>
</dbReference>
<gene>
    <name evidence="1" type="ORF">SAMN05443661_102200</name>
</gene>
<dbReference type="AlphaFoldDB" id="A0A1I3JP57"/>
<evidence type="ECO:0000313" key="1">
    <source>
        <dbReference type="EMBL" id="SFI62052.1"/>
    </source>
</evidence>
<dbReference type="GeneID" id="14209044"/>
<dbReference type="RefSeq" id="WP_005577849.1">
    <property type="nucleotide sequence ID" value="NZ_FORO01000002.1"/>
</dbReference>
<accession>A0A1I3JP57</accession>
<dbReference type="EMBL" id="FORO01000002">
    <property type="protein sequence ID" value="SFI62052.1"/>
    <property type="molecule type" value="Genomic_DNA"/>
</dbReference>
<name>A0A1I3JP57_9EURY</name>